<name>A0A0M3I945_ASCLU</name>
<evidence type="ECO:0000313" key="1">
    <source>
        <dbReference type="Proteomes" id="UP000036681"/>
    </source>
</evidence>
<dbReference type="AlphaFoldDB" id="A0A0M3I945"/>
<accession>A0A0M3I945</accession>
<proteinExistence type="predicted"/>
<evidence type="ECO:0000313" key="2">
    <source>
        <dbReference type="WBParaSite" id="ALUE_0001393501-mRNA-1"/>
    </source>
</evidence>
<organism evidence="1 2">
    <name type="scientific">Ascaris lumbricoides</name>
    <name type="common">Giant roundworm</name>
    <dbReference type="NCBI Taxonomy" id="6252"/>
    <lineage>
        <taxon>Eukaryota</taxon>
        <taxon>Metazoa</taxon>
        <taxon>Ecdysozoa</taxon>
        <taxon>Nematoda</taxon>
        <taxon>Chromadorea</taxon>
        <taxon>Rhabditida</taxon>
        <taxon>Spirurina</taxon>
        <taxon>Ascaridomorpha</taxon>
        <taxon>Ascaridoidea</taxon>
        <taxon>Ascarididae</taxon>
        <taxon>Ascaris</taxon>
    </lineage>
</organism>
<sequence length="71" mass="8023">MVQILKFNENVWIESCEQFDEWIDHISGESGEVGTGALDVEFVLDHLGHEHGAIRGQQLKRDASNEDSLNK</sequence>
<dbReference type="WBParaSite" id="ALUE_0001393501-mRNA-1">
    <property type="protein sequence ID" value="ALUE_0001393501-mRNA-1"/>
    <property type="gene ID" value="ALUE_0001393501"/>
</dbReference>
<reference evidence="2" key="1">
    <citation type="submission" date="2017-02" db="UniProtKB">
        <authorList>
            <consortium name="WormBaseParasite"/>
        </authorList>
    </citation>
    <scope>IDENTIFICATION</scope>
</reference>
<keyword evidence="1" id="KW-1185">Reference proteome</keyword>
<dbReference type="Proteomes" id="UP000036681">
    <property type="component" value="Unplaced"/>
</dbReference>
<protein>
    <submittedName>
        <fullName evidence="2">PH domain-containing protein</fullName>
    </submittedName>
</protein>